<reference evidence="6 7" key="1">
    <citation type="submission" date="2018-06" db="EMBL/GenBank/DDBJ databases">
        <title>Genomic Encyclopedia of Archaeal and Bacterial Type Strains, Phase II (KMG-II): from individual species to whole genera.</title>
        <authorList>
            <person name="Goeker M."/>
        </authorList>
    </citation>
    <scope>NUCLEOTIDE SEQUENCE [LARGE SCALE GENOMIC DNA]</scope>
    <source>
        <strain evidence="6 7">DSM 13087</strain>
    </source>
</reference>
<keyword evidence="6" id="KW-0540">Nuclease</keyword>
<keyword evidence="6" id="KW-0255">Endonuclease</keyword>
<dbReference type="PANTHER" id="PTHR33841:SF1">
    <property type="entry name" value="DNA METHYLTRANSFERASE A"/>
    <property type="match status" value="1"/>
</dbReference>
<proteinExistence type="predicted"/>
<keyword evidence="2" id="KW-0489">Methyltransferase</keyword>
<protein>
    <recommendedName>
        <fullName evidence="1">site-specific DNA-methyltransferase (adenine-specific)</fullName>
        <ecNumber evidence="1">2.1.1.72</ecNumber>
    </recommendedName>
</protein>
<dbReference type="GO" id="GO:0009007">
    <property type="term" value="F:site-specific DNA-methyltransferase (adenine-specific) activity"/>
    <property type="evidence" value="ECO:0007669"/>
    <property type="project" value="UniProtKB-EC"/>
</dbReference>
<comment type="catalytic activity">
    <reaction evidence="4">
        <text>a 2'-deoxyadenosine in DNA + S-adenosyl-L-methionine = an N(6)-methyl-2'-deoxyadenosine in DNA + S-adenosyl-L-homocysteine + H(+)</text>
        <dbReference type="Rhea" id="RHEA:15197"/>
        <dbReference type="Rhea" id="RHEA-COMP:12418"/>
        <dbReference type="Rhea" id="RHEA-COMP:12419"/>
        <dbReference type="ChEBI" id="CHEBI:15378"/>
        <dbReference type="ChEBI" id="CHEBI:57856"/>
        <dbReference type="ChEBI" id="CHEBI:59789"/>
        <dbReference type="ChEBI" id="CHEBI:90615"/>
        <dbReference type="ChEBI" id="CHEBI:90616"/>
        <dbReference type="EC" id="2.1.1.72"/>
    </reaction>
</comment>
<dbReference type="PANTHER" id="PTHR33841">
    <property type="entry name" value="DNA METHYLTRANSFERASE YEEA-RELATED"/>
    <property type="match status" value="1"/>
</dbReference>
<feature type="non-terminal residue" evidence="6">
    <location>
        <position position="1"/>
    </location>
</feature>
<keyword evidence="6" id="KW-0378">Hydrolase</keyword>
<evidence type="ECO:0000313" key="7">
    <source>
        <dbReference type="Proteomes" id="UP000249364"/>
    </source>
</evidence>
<name>A0A2W7Q4G0_9RHOB</name>
<dbReference type="AlphaFoldDB" id="A0A2W7Q4G0"/>
<dbReference type="InterPro" id="IPR050953">
    <property type="entry name" value="N4_N6_ade-DNA_methylase"/>
</dbReference>
<evidence type="ECO:0000256" key="5">
    <source>
        <dbReference type="SAM" id="MobiDB-lite"/>
    </source>
</evidence>
<evidence type="ECO:0000256" key="1">
    <source>
        <dbReference type="ARBA" id="ARBA00011900"/>
    </source>
</evidence>
<dbReference type="Proteomes" id="UP000249364">
    <property type="component" value="Unassembled WGS sequence"/>
</dbReference>
<evidence type="ECO:0000256" key="4">
    <source>
        <dbReference type="ARBA" id="ARBA00047942"/>
    </source>
</evidence>
<keyword evidence="7" id="KW-1185">Reference proteome</keyword>
<organism evidence="6 7">
    <name type="scientific">Roseinatronobacter thiooxidans</name>
    <dbReference type="NCBI Taxonomy" id="121821"/>
    <lineage>
        <taxon>Bacteria</taxon>
        <taxon>Pseudomonadati</taxon>
        <taxon>Pseudomonadota</taxon>
        <taxon>Alphaproteobacteria</taxon>
        <taxon>Rhodobacterales</taxon>
        <taxon>Paracoccaceae</taxon>
        <taxon>Roseinatronobacter</taxon>
    </lineage>
</organism>
<comment type="caution">
    <text evidence="6">The sequence shown here is derived from an EMBL/GenBank/DDBJ whole genome shotgun (WGS) entry which is preliminary data.</text>
</comment>
<feature type="region of interest" description="Disordered" evidence="5">
    <location>
        <begin position="240"/>
        <end position="262"/>
    </location>
</feature>
<gene>
    <name evidence="6" type="ORF">LY56_03584</name>
</gene>
<sequence length="262" mass="29495">AKFPKLEAVGCKVGIGVATGADKAFIGDFEALDVEPSRKLPLVMTGDIRTGEIQWQGKGVINPFDDDNELVRLEEYPRMAQYLEERRDVIAGRRVATKAPANWYRTIDRIHPEITAREKLLIPDIKGDAVIVYEPGGLYPHHNIYFITSNIWDIRALQTVLKSGIARLFVSLYSIKMRGGSLRFQSQYLRRICLPSWETVSDELRTTLRILSETDNREARNAAVAELYGLSSADMQLIEGPNAPPLRRKSTSLQGKKSVHTE</sequence>
<evidence type="ECO:0000256" key="3">
    <source>
        <dbReference type="ARBA" id="ARBA00022679"/>
    </source>
</evidence>
<keyword evidence="3" id="KW-0808">Transferase</keyword>
<dbReference type="EC" id="2.1.1.72" evidence="1"/>
<dbReference type="GO" id="GO:0004519">
    <property type="term" value="F:endonuclease activity"/>
    <property type="evidence" value="ECO:0007669"/>
    <property type="project" value="UniProtKB-KW"/>
</dbReference>
<accession>A0A2W7Q4G0</accession>
<evidence type="ECO:0000256" key="2">
    <source>
        <dbReference type="ARBA" id="ARBA00022603"/>
    </source>
</evidence>
<dbReference type="EMBL" id="QKZQ01000049">
    <property type="protein sequence ID" value="PZX35809.1"/>
    <property type="molecule type" value="Genomic_DNA"/>
</dbReference>
<evidence type="ECO:0000313" key="6">
    <source>
        <dbReference type="EMBL" id="PZX35809.1"/>
    </source>
</evidence>
<dbReference type="GO" id="GO:0032259">
    <property type="term" value="P:methylation"/>
    <property type="evidence" value="ECO:0007669"/>
    <property type="project" value="UniProtKB-KW"/>
</dbReference>